<evidence type="ECO:0000313" key="3">
    <source>
        <dbReference type="EMBL" id="GGM84274.1"/>
    </source>
</evidence>
<dbReference type="PANTHER" id="PTHR35335:SF1">
    <property type="entry name" value="UPF0716 PROTEIN FXSA"/>
    <property type="match status" value="1"/>
</dbReference>
<comment type="caution">
    <text evidence="3">The sequence shown here is derived from an EMBL/GenBank/DDBJ whole genome shotgun (WGS) entry which is preliminary data.</text>
</comment>
<reference evidence="3" key="2">
    <citation type="submission" date="2020-09" db="EMBL/GenBank/DDBJ databases">
        <authorList>
            <person name="Sun Q."/>
            <person name="Ohkuma M."/>
        </authorList>
    </citation>
    <scope>NUCLEOTIDE SEQUENCE</scope>
    <source>
        <strain evidence="3">JCM 19831</strain>
    </source>
</reference>
<keyword evidence="4" id="KW-1185">Reference proteome</keyword>
<dbReference type="NCBIfam" id="NF008528">
    <property type="entry name" value="PRK11463.1-2"/>
    <property type="match status" value="1"/>
</dbReference>
<proteinExistence type="predicted"/>
<gene>
    <name evidence="3" type="ORF">GCM10007977_102210</name>
</gene>
<accession>A0A917X5X7</accession>
<keyword evidence="2" id="KW-0812">Transmembrane</keyword>
<feature type="region of interest" description="Disordered" evidence="1">
    <location>
        <begin position="138"/>
        <end position="178"/>
    </location>
</feature>
<dbReference type="AlphaFoldDB" id="A0A917X5X7"/>
<protein>
    <recommendedName>
        <fullName evidence="5">FxsA cytoplasmic membrane protein</fullName>
    </recommendedName>
</protein>
<dbReference type="EMBL" id="BMPI01000095">
    <property type="protein sequence ID" value="GGM84274.1"/>
    <property type="molecule type" value="Genomic_DNA"/>
</dbReference>
<evidence type="ECO:0000256" key="1">
    <source>
        <dbReference type="SAM" id="MobiDB-lite"/>
    </source>
</evidence>
<organism evidence="3 4">
    <name type="scientific">Dactylosporangium sucinum</name>
    <dbReference type="NCBI Taxonomy" id="1424081"/>
    <lineage>
        <taxon>Bacteria</taxon>
        <taxon>Bacillati</taxon>
        <taxon>Actinomycetota</taxon>
        <taxon>Actinomycetes</taxon>
        <taxon>Micromonosporales</taxon>
        <taxon>Micromonosporaceae</taxon>
        <taxon>Dactylosporangium</taxon>
    </lineage>
</organism>
<dbReference type="GO" id="GO:0016020">
    <property type="term" value="C:membrane"/>
    <property type="evidence" value="ECO:0007669"/>
    <property type="project" value="InterPro"/>
</dbReference>
<keyword evidence="2" id="KW-0472">Membrane</keyword>
<sequence length="178" mass="18587">MRPLVLAAIGTLLLVIAEITAFVLVAKAIGWPWAVLLGIATGFVGAMLLRREGMRAWRRFRAAVSEGRPPGAEVSDGLTGLLGAVLLLTPGFITDTAGLLLLLPPVRALARHGVRRATERRLSAAAAGDLFGPRFVRAQRADPPPAQPAAGDDGGTGGSVVEGEVVEGEIVDPHPRRP</sequence>
<dbReference type="RefSeq" id="WP_190257353.1">
    <property type="nucleotide sequence ID" value="NZ_BMPI01000095.1"/>
</dbReference>
<dbReference type="InterPro" id="IPR007313">
    <property type="entry name" value="FxsA"/>
</dbReference>
<dbReference type="Proteomes" id="UP000642070">
    <property type="component" value="Unassembled WGS sequence"/>
</dbReference>
<evidence type="ECO:0008006" key="5">
    <source>
        <dbReference type="Google" id="ProtNLM"/>
    </source>
</evidence>
<reference evidence="3" key="1">
    <citation type="journal article" date="2014" name="Int. J. Syst. Evol. Microbiol.">
        <title>Complete genome sequence of Corynebacterium casei LMG S-19264T (=DSM 44701T), isolated from a smear-ripened cheese.</title>
        <authorList>
            <consortium name="US DOE Joint Genome Institute (JGI-PGF)"/>
            <person name="Walter F."/>
            <person name="Albersmeier A."/>
            <person name="Kalinowski J."/>
            <person name="Ruckert C."/>
        </authorList>
    </citation>
    <scope>NUCLEOTIDE SEQUENCE</scope>
    <source>
        <strain evidence="3">JCM 19831</strain>
    </source>
</reference>
<evidence type="ECO:0000256" key="2">
    <source>
        <dbReference type="SAM" id="Phobius"/>
    </source>
</evidence>
<dbReference type="PANTHER" id="PTHR35335">
    <property type="entry name" value="UPF0716 PROTEIN FXSA"/>
    <property type="match status" value="1"/>
</dbReference>
<feature type="transmembrane region" description="Helical" evidence="2">
    <location>
        <begin position="31"/>
        <end position="49"/>
    </location>
</feature>
<keyword evidence="2" id="KW-1133">Transmembrane helix</keyword>
<evidence type="ECO:0000313" key="4">
    <source>
        <dbReference type="Proteomes" id="UP000642070"/>
    </source>
</evidence>
<dbReference type="Pfam" id="PF04186">
    <property type="entry name" value="FxsA"/>
    <property type="match status" value="1"/>
</dbReference>
<name>A0A917X5X7_9ACTN</name>